<feature type="region of interest" description="Disordered" evidence="1">
    <location>
        <begin position="545"/>
        <end position="587"/>
    </location>
</feature>
<feature type="compositionally biased region" description="Basic and acidic residues" evidence="1">
    <location>
        <begin position="691"/>
        <end position="700"/>
    </location>
</feature>
<feature type="compositionally biased region" description="Polar residues" evidence="1">
    <location>
        <begin position="609"/>
        <end position="634"/>
    </location>
</feature>
<dbReference type="eggNOG" id="ENOG502QPV9">
    <property type="taxonomic scope" value="Eukaryota"/>
</dbReference>
<dbReference type="InterPro" id="IPR058155">
    <property type="entry name" value="Skg3/CAF120-like_PH"/>
</dbReference>
<feature type="compositionally biased region" description="Polar residues" evidence="1">
    <location>
        <begin position="1038"/>
        <end position="1060"/>
    </location>
</feature>
<dbReference type="HOGENOM" id="CLU_002684_0_0_1"/>
<dbReference type="InterPro" id="IPR001849">
    <property type="entry name" value="PH_domain"/>
</dbReference>
<feature type="compositionally biased region" description="Polar residues" evidence="1">
    <location>
        <begin position="86"/>
        <end position="103"/>
    </location>
</feature>
<feature type="compositionally biased region" description="Polar residues" evidence="1">
    <location>
        <begin position="716"/>
        <end position="726"/>
    </location>
</feature>
<proteinExistence type="predicted"/>
<feature type="compositionally biased region" description="Polar residues" evidence="1">
    <location>
        <begin position="838"/>
        <end position="847"/>
    </location>
</feature>
<dbReference type="PANTHER" id="PTHR24216">
    <property type="entry name" value="PAXILLIN-RELATED"/>
    <property type="match status" value="1"/>
</dbReference>
<feature type="region of interest" description="Disordered" evidence="1">
    <location>
        <begin position="608"/>
        <end position="1265"/>
    </location>
</feature>
<feature type="compositionally biased region" description="Polar residues" evidence="1">
    <location>
        <begin position="1134"/>
        <end position="1146"/>
    </location>
</feature>
<sequence>MSSTSPLWDSRNRGFIPPSELQQLRRSSVPPPVNHDFHSQDKPQPNRPPSMAQQPPPPPAKPTMHGHARSSSFFGFLKPSNDHSNHPAQHSLTMGPQQTGTQPSDEHGHISISEIQPPRLPPQQSLSSPPQGRRSSMIAGPSQPPQLHPEIRSVVQLTMAHAHKVYFSGPLVRRIERLPDGHRPVKEEGWRDVWAQLGGTTLSVWDMKEIEDANKQGKEAPPTYINITDAFVQVLGSVTIPATPTSPAQKYANVVTVNSAGSNLLLFSCPSTAALISWAAALRLSAWEKSRLEEIYTAHLIRITLNDGRDEPSPLIRGRMEGWVRLRVAGQTDWKRLWMVVASSSTEAPGSPPQPEHRPNSPSAPRKRRISSLFGSRDEGSLDIASPASPVISFYQSQKGKDRKKAMLSLQNTTQAFAVYPERPELINRSTLIKVEGLIGDEEVAGGMRGREGWVLIMPEFEPGSPQTKEMLRWLMAVHDAFRLYGRPKQYSWDPRDPASLMFAYPVGPNRDLLFLDREMAESMDPRDDRTSAVRSRLLNTLLDRMQGKPSHAPRASSSPPTLPPIPSARSEEEHEDEASGSRLAPMPQLPALSFDAQAQDSKRILTPISESEGNGHSRPMTSQQQGRQDSGSNEVMLDKAVHGSPTMMSASEIFGPVRRSSEASSRNVNTSRPDSKLSHSFVGSGPKSKTPTDDSHGHNVELVNIALPVSPAPTSPSVGSRSFTTSPPPMSPHSRSGGMAIVPPRTPSPAGFSILTSPHSAIDSPRHGSFMALYEGSERGARPEVSVMSTPKSASSSLPLTPSKLSQPPASVPNPSTSGDSSSNLYEEAGALYYMQQFDQETSSQAPLRRVPPIDEDEDEDEDADSSSEYGPTPALTSPLSSGSNPVSPPRTGANSPARHGIASRNLARTSTLPTADAGAPLKVVTPIGRRPSGARAPPSGRRVVSDQNPERRDSPRTSMDESDLAYNRATSLNSQMDDPNADALAALSFLEQEDKPAPSRLPAKQTSQSSSSQAASPPPIDGSAPPTIVEPEDQGRSSTPGSDAASQYRSSFAPSKTAMQRKAKTEAQQAAQEAAAHRPGRVNGKLRAKTGNTGAWGDSSEEEEDEDEDEDEDVDSDGGTPASARGRDDRSASGQPVDNLSLHSQARGPSPGGPLADSSYHPQLRLPRNLPQVPGPRPQVPEGDEPYAPLPRRFVSDQYSEAGRRTTYGEGMPRPPSAARPGSEYPPQLQAPPPMPSRQTMWSQVLDPGRQPGVVPDGSNGRDTFVQIEAPAAAMTKAFTPHGLLSVGLQDKEDRSAKKQEELARETGASLINVPYKPPPPQTGLLGAITAHERERKREGGVGATLTEREREKRLAEDRQRKLDDLQRQQLDQMQQGGSVYGTPQLGGYNPMMMGMNPMMTGMNPMMTGFGMGYPGMMGGYGNPQHMFAAQQAAQAYQQAMMSFSQAGSQAGGEAGGGGGALNPMMTGGTMAGFDPRFSMMGMPMMSPMGMGGGMNPGMGGGLSPGMGGGMSAGMGPMGMQMTGGSMFDPRFSQFDPGAQLPMNDFAAQGRFTPRNGSGQNSPGGPRPLDSGEEAPRNSNNASPRPPQ</sequence>
<feature type="compositionally biased region" description="Acidic residues" evidence="1">
    <location>
        <begin position="1101"/>
        <end position="1118"/>
    </location>
</feature>
<feature type="compositionally biased region" description="Polar residues" evidence="1">
    <location>
        <begin position="814"/>
        <end position="826"/>
    </location>
</feature>
<reference evidence="3 4" key="1">
    <citation type="journal article" date="2012" name="New Phytol.">
        <title>Insight into trade-off between wood decay and parasitism from the genome of a fungal forest pathogen.</title>
        <authorList>
            <person name="Olson A."/>
            <person name="Aerts A."/>
            <person name="Asiegbu F."/>
            <person name="Belbahri L."/>
            <person name="Bouzid O."/>
            <person name="Broberg A."/>
            <person name="Canback B."/>
            <person name="Coutinho P.M."/>
            <person name="Cullen D."/>
            <person name="Dalman K."/>
            <person name="Deflorio G."/>
            <person name="van Diepen L.T."/>
            <person name="Dunand C."/>
            <person name="Duplessis S."/>
            <person name="Durling M."/>
            <person name="Gonthier P."/>
            <person name="Grimwood J."/>
            <person name="Fossdal C.G."/>
            <person name="Hansson D."/>
            <person name="Henrissat B."/>
            <person name="Hietala A."/>
            <person name="Himmelstrand K."/>
            <person name="Hoffmeister D."/>
            <person name="Hogberg N."/>
            <person name="James T.Y."/>
            <person name="Karlsson M."/>
            <person name="Kohler A."/>
            <person name="Kues U."/>
            <person name="Lee Y.H."/>
            <person name="Lin Y.C."/>
            <person name="Lind M."/>
            <person name="Lindquist E."/>
            <person name="Lombard V."/>
            <person name="Lucas S."/>
            <person name="Lunden K."/>
            <person name="Morin E."/>
            <person name="Murat C."/>
            <person name="Park J."/>
            <person name="Raffaello T."/>
            <person name="Rouze P."/>
            <person name="Salamov A."/>
            <person name="Schmutz J."/>
            <person name="Solheim H."/>
            <person name="Stahlberg J."/>
            <person name="Velez H."/>
            <person name="de Vries R.P."/>
            <person name="Wiebenga A."/>
            <person name="Woodward S."/>
            <person name="Yakovlev I."/>
            <person name="Garbelotto M."/>
            <person name="Martin F."/>
            <person name="Grigoriev I.V."/>
            <person name="Stenlid J."/>
        </authorList>
    </citation>
    <scope>NUCLEOTIDE SEQUENCE [LARGE SCALE GENOMIC DNA]</scope>
    <source>
        <strain evidence="3 4">TC 32-1</strain>
    </source>
</reference>
<evidence type="ECO:0000256" key="1">
    <source>
        <dbReference type="SAM" id="MobiDB-lite"/>
    </source>
</evidence>
<feature type="compositionally biased region" description="Low complexity" evidence="1">
    <location>
        <begin position="1579"/>
        <end position="1590"/>
    </location>
</feature>
<feature type="compositionally biased region" description="Basic and acidic residues" evidence="1">
    <location>
        <begin position="950"/>
        <end position="961"/>
    </location>
</feature>
<feature type="compositionally biased region" description="Low complexity" evidence="1">
    <location>
        <begin position="550"/>
        <end position="560"/>
    </location>
</feature>
<dbReference type="STRING" id="747525.W4KCW9"/>
<evidence type="ECO:0000313" key="3">
    <source>
        <dbReference type="EMBL" id="ETW83180.1"/>
    </source>
</evidence>
<feature type="compositionally biased region" description="Polar residues" evidence="1">
    <location>
        <begin position="876"/>
        <end position="887"/>
    </location>
</feature>
<keyword evidence="4" id="KW-1185">Reference proteome</keyword>
<dbReference type="PROSITE" id="PS50003">
    <property type="entry name" value="PH_DOMAIN"/>
    <property type="match status" value="1"/>
</dbReference>
<accession>W4KCW9</accession>
<dbReference type="GeneID" id="20676936"/>
<feature type="compositionally biased region" description="Polar residues" evidence="1">
    <location>
        <begin position="663"/>
        <end position="673"/>
    </location>
</feature>
<feature type="region of interest" description="Disordered" evidence="1">
    <location>
        <begin position="1525"/>
        <end position="1590"/>
    </location>
</feature>
<dbReference type="OrthoDB" id="5563754at2759"/>
<dbReference type="RefSeq" id="XP_009545462.1">
    <property type="nucleotide sequence ID" value="XM_009547167.1"/>
</dbReference>
<dbReference type="EMBL" id="KI925457">
    <property type="protein sequence ID" value="ETW83180.1"/>
    <property type="molecule type" value="Genomic_DNA"/>
</dbReference>
<dbReference type="Gene3D" id="2.30.29.30">
    <property type="entry name" value="Pleckstrin-homology domain (PH domain)/Phosphotyrosine-binding domain (PTB)"/>
    <property type="match status" value="1"/>
</dbReference>
<dbReference type="InParanoid" id="W4KCW9"/>
<dbReference type="InterPro" id="IPR011993">
    <property type="entry name" value="PH-like_dom_sf"/>
</dbReference>
<dbReference type="PANTHER" id="PTHR24216:SF65">
    <property type="entry name" value="PAXILLIN-LIKE PROTEIN 1"/>
    <property type="match status" value="1"/>
</dbReference>
<feature type="region of interest" description="Disordered" evidence="1">
    <location>
        <begin position="1"/>
        <end position="147"/>
    </location>
</feature>
<dbReference type="Proteomes" id="UP000030671">
    <property type="component" value="Unassembled WGS sequence"/>
</dbReference>
<feature type="compositionally biased region" description="Basic residues" evidence="1">
    <location>
        <begin position="1080"/>
        <end position="1090"/>
    </location>
</feature>
<evidence type="ECO:0000259" key="2">
    <source>
        <dbReference type="PROSITE" id="PS50003"/>
    </source>
</evidence>
<feature type="region of interest" description="Disordered" evidence="1">
    <location>
        <begin position="345"/>
        <end position="370"/>
    </location>
</feature>
<evidence type="ECO:0000313" key="4">
    <source>
        <dbReference type="Proteomes" id="UP000030671"/>
    </source>
</evidence>
<protein>
    <recommendedName>
        <fullName evidence="2">PH domain-containing protein</fullName>
    </recommendedName>
</protein>
<gene>
    <name evidence="3" type="ORF">HETIRDRAFT_458662</name>
</gene>
<feature type="compositionally biased region" description="Basic and acidic residues" evidence="1">
    <location>
        <begin position="1349"/>
        <end position="1364"/>
    </location>
</feature>
<organism evidence="3 4">
    <name type="scientific">Heterobasidion irregulare (strain TC 32-1)</name>
    <dbReference type="NCBI Taxonomy" id="747525"/>
    <lineage>
        <taxon>Eukaryota</taxon>
        <taxon>Fungi</taxon>
        <taxon>Dikarya</taxon>
        <taxon>Basidiomycota</taxon>
        <taxon>Agaricomycotina</taxon>
        <taxon>Agaricomycetes</taxon>
        <taxon>Russulales</taxon>
        <taxon>Bondarzewiaceae</taxon>
        <taxon>Heterobasidion</taxon>
        <taxon>Heterobasidion annosum species complex</taxon>
    </lineage>
</organism>
<feature type="compositionally biased region" description="Low complexity" evidence="1">
    <location>
        <begin position="790"/>
        <end position="810"/>
    </location>
</feature>
<name>W4KCW9_HETIT</name>
<dbReference type="KEGG" id="hir:HETIRDRAFT_458662"/>
<feature type="compositionally biased region" description="Low complexity" evidence="1">
    <location>
        <begin position="122"/>
        <end position="136"/>
    </location>
</feature>
<dbReference type="Pfam" id="PF25381">
    <property type="entry name" value="PH_26"/>
    <property type="match status" value="1"/>
</dbReference>
<feature type="compositionally biased region" description="Acidic residues" evidence="1">
    <location>
        <begin position="855"/>
        <end position="867"/>
    </location>
</feature>
<feature type="domain" description="PH" evidence="2">
    <location>
        <begin position="164"/>
        <end position="287"/>
    </location>
</feature>
<feature type="region of interest" description="Disordered" evidence="1">
    <location>
        <begin position="1336"/>
        <end position="1364"/>
    </location>
</feature>
<feature type="compositionally biased region" description="Polar residues" evidence="1">
    <location>
        <begin position="970"/>
        <end position="979"/>
    </location>
</feature>